<organism evidence="1 2">
    <name type="scientific">Crossiella equi</name>
    <dbReference type="NCBI Taxonomy" id="130796"/>
    <lineage>
        <taxon>Bacteria</taxon>
        <taxon>Bacillati</taxon>
        <taxon>Actinomycetota</taxon>
        <taxon>Actinomycetes</taxon>
        <taxon>Pseudonocardiales</taxon>
        <taxon>Pseudonocardiaceae</taxon>
        <taxon>Crossiella</taxon>
    </lineage>
</organism>
<sequence length="62" mass="6472">MDEDTSIWVDPGVGSGLVLIVDQPDLRLTVELDRTTAGELCEVLAAVMDELEGAAGQVGDGE</sequence>
<reference evidence="1 2" key="1">
    <citation type="submission" date="2021-03" db="EMBL/GenBank/DDBJ databases">
        <title>Sequencing the genomes of 1000 actinobacteria strains.</title>
        <authorList>
            <person name="Klenk H.-P."/>
        </authorList>
    </citation>
    <scope>NUCLEOTIDE SEQUENCE [LARGE SCALE GENOMIC DNA]</scope>
    <source>
        <strain evidence="1 2">DSM 44580</strain>
    </source>
</reference>
<name>A0ABS5A730_9PSEU</name>
<accession>A0ABS5A730</accession>
<proteinExistence type="predicted"/>
<dbReference type="RefSeq" id="WP_143342633.1">
    <property type="nucleotide sequence ID" value="NZ_JAGIOO010000001.1"/>
</dbReference>
<gene>
    <name evidence="1" type="ORF">JOF53_000377</name>
</gene>
<protein>
    <submittedName>
        <fullName evidence="1">Uncharacterized protein</fullName>
    </submittedName>
</protein>
<dbReference type="EMBL" id="JAGIOO010000001">
    <property type="protein sequence ID" value="MBP2471505.1"/>
    <property type="molecule type" value="Genomic_DNA"/>
</dbReference>
<keyword evidence="2" id="KW-1185">Reference proteome</keyword>
<evidence type="ECO:0000313" key="2">
    <source>
        <dbReference type="Proteomes" id="UP001519363"/>
    </source>
</evidence>
<dbReference type="Proteomes" id="UP001519363">
    <property type="component" value="Unassembled WGS sequence"/>
</dbReference>
<comment type="caution">
    <text evidence="1">The sequence shown here is derived from an EMBL/GenBank/DDBJ whole genome shotgun (WGS) entry which is preliminary data.</text>
</comment>
<evidence type="ECO:0000313" key="1">
    <source>
        <dbReference type="EMBL" id="MBP2471505.1"/>
    </source>
</evidence>